<name>A0A644XGX7_9ZZZZ</name>
<protein>
    <submittedName>
        <fullName evidence="2">Uncharacterized protein</fullName>
    </submittedName>
</protein>
<organism evidence="2">
    <name type="scientific">bioreactor metagenome</name>
    <dbReference type="NCBI Taxonomy" id="1076179"/>
    <lineage>
        <taxon>unclassified sequences</taxon>
        <taxon>metagenomes</taxon>
        <taxon>ecological metagenomes</taxon>
    </lineage>
</organism>
<proteinExistence type="predicted"/>
<reference evidence="2" key="1">
    <citation type="submission" date="2019-08" db="EMBL/GenBank/DDBJ databases">
        <authorList>
            <person name="Kucharzyk K."/>
            <person name="Murdoch R.W."/>
            <person name="Higgins S."/>
            <person name="Loffler F."/>
        </authorList>
    </citation>
    <scope>NUCLEOTIDE SEQUENCE</scope>
</reference>
<accession>A0A644XGX7</accession>
<comment type="caution">
    <text evidence="2">The sequence shown here is derived from an EMBL/GenBank/DDBJ whole genome shotgun (WGS) entry which is preliminary data.</text>
</comment>
<keyword evidence="1" id="KW-1133">Transmembrane helix</keyword>
<evidence type="ECO:0000256" key="1">
    <source>
        <dbReference type="SAM" id="Phobius"/>
    </source>
</evidence>
<gene>
    <name evidence="2" type="ORF">SDC9_61393</name>
</gene>
<keyword evidence="1" id="KW-0472">Membrane</keyword>
<feature type="transmembrane region" description="Helical" evidence="1">
    <location>
        <begin position="39"/>
        <end position="62"/>
    </location>
</feature>
<sequence length="188" mass="21705">MCLRQRRSGHEKIQLANIFQNFFLTCIGFSRLRRINKSLLILNFAVLMMNKFLITFSFLIFLDIGADCQDQNQIADTANNTSKIEGLWHLTGCISYISPCVYNVQPVFFFDVNGIGGRILPMPYCDTLPFKYSILDTNINVAFDDTLRQNILFGCTYFSFEIVENKKGIFLKLLSTDKHYTFVFAKQD</sequence>
<evidence type="ECO:0000313" key="2">
    <source>
        <dbReference type="EMBL" id="MPM15028.1"/>
    </source>
</evidence>
<keyword evidence="1" id="KW-0812">Transmembrane</keyword>
<dbReference type="AlphaFoldDB" id="A0A644XGX7"/>
<dbReference type="EMBL" id="VSSQ01002374">
    <property type="protein sequence ID" value="MPM15028.1"/>
    <property type="molecule type" value="Genomic_DNA"/>
</dbReference>